<organism evidence="2 3">
    <name type="scientific">Novimethylophilus kurashikiensis</name>
    <dbReference type="NCBI Taxonomy" id="1825523"/>
    <lineage>
        <taxon>Bacteria</taxon>
        <taxon>Pseudomonadati</taxon>
        <taxon>Pseudomonadota</taxon>
        <taxon>Betaproteobacteria</taxon>
        <taxon>Nitrosomonadales</taxon>
        <taxon>Methylophilaceae</taxon>
        <taxon>Novimethylophilus</taxon>
    </lineage>
</organism>
<keyword evidence="3" id="KW-1185">Reference proteome</keyword>
<dbReference type="RefSeq" id="WP_227871440.1">
    <property type="nucleotide sequence ID" value="NZ_BDOQ01000007.1"/>
</dbReference>
<evidence type="ECO:0000313" key="2">
    <source>
        <dbReference type="EMBL" id="GBG14239.1"/>
    </source>
</evidence>
<evidence type="ECO:0000256" key="1">
    <source>
        <dbReference type="SAM" id="SignalP"/>
    </source>
</evidence>
<name>A0A2R5F8U8_9PROT</name>
<dbReference type="Proteomes" id="UP000245081">
    <property type="component" value="Unassembled WGS sequence"/>
</dbReference>
<keyword evidence="1" id="KW-0732">Signal</keyword>
<reference evidence="2 3" key="1">
    <citation type="journal article" date="2018" name="Environ. Microbiol.">
        <title>Isolation and genomic characterization of Novimethylophilus kurashikiensis gen. nov. sp. nov., a new lanthanide-dependent methylotrophic species of Methylophilaceae.</title>
        <authorList>
            <person name="Lv H."/>
            <person name="Sahin N."/>
            <person name="Tani A."/>
        </authorList>
    </citation>
    <scope>NUCLEOTIDE SEQUENCE [LARGE SCALE GENOMIC DNA]</scope>
    <source>
        <strain evidence="2 3">La2-4</strain>
    </source>
</reference>
<sequence>MIAPLLSLLIVAMSLFSSSVAADTTIVIMRHAEKPAAGLGQLTCQGLRRALALPTKIHTTYGKPSFLYAANPSIKKDDKGIPYSYIRPLATIEPLAIADGLPVDIDWGMPEIDAVADHLITGSGVQVVAWEHHWASKLASAIVTKVGGTASIPGWADDDFDSLYVIRVHGAIAQFSKEAEGLNGLPQDCPK</sequence>
<gene>
    <name evidence="2" type="ORF">NMK_1804</name>
</gene>
<dbReference type="AlphaFoldDB" id="A0A2R5F8U8"/>
<evidence type="ECO:0008006" key="4">
    <source>
        <dbReference type="Google" id="ProtNLM"/>
    </source>
</evidence>
<feature type="chain" id="PRO_5015307018" description="Histidine phosphatase family protein" evidence="1">
    <location>
        <begin position="22"/>
        <end position="191"/>
    </location>
</feature>
<proteinExistence type="predicted"/>
<comment type="caution">
    <text evidence="2">The sequence shown here is derived from an EMBL/GenBank/DDBJ whole genome shotgun (WGS) entry which is preliminary data.</text>
</comment>
<evidence type="ECO:0000313" key="3">
    <source>
        <dbReference type="Proteomes" id="UP000245081"/>
    </source>
</evidence>
<protein>
    <recommendedName>
        <fullName evidence="4">Histidine phosphatase family protein</fullName>
    </recommendedName>
</protein>
<dbReference type="EMBL" id="BDOQ01000007">
    <property type="protein sequence ID" value="GBG14239.1"/>
    <property type="molecule type" value="Genomic_DNA"/>
</dbReference>
<accession>A0A2R5F8U8</accession>
<feature type="signal peptide" evidence="1">
    <location>
        <begin position="1"/>
        <end position="21"/>
    </location>
</feature>